<dbReference type="PROSITE" id="PS51704">
    <property type="entry name" value="GP_PDE"/>
    <property type="match status" value="1"/>
</dbReference>
<comment type="caution">
    <text evidence="2">The sequence shown here is derived from an EMBL/GenBank/DDBJ whole genome shotgun (WGS) entry which is preliminary data.</text>
</comment>
<dbReference type="InterPro" id="IPR017946">
    <property type="entry name" value="PLC-like_Pdiesterase_TIM-brl"/>
</dbReference>
<sequence>MLKRRIRLFILAFVLLGLATTVWLMRRHDRVEYQDVLVLGHAGSGFLSPLNPFNPLPSNSMASIVKAMEENGADGVEVDVQLSQDGVPILYHDVTLESMTRAEGIIDDLPAAGVVGLKYRGGFFYDLFHQEEIITLEALLQRFAAYPELPYLHLDLRNQNPGRHLYYAQTLMALLRKYDYPLERMTFISPSPAFLKAFREVEPQAQLMIDTAGDFEQALREAQHNQLQGICANGRDISAGQVQRAKEQGLQVALFGGKSRSRIARMINMQPDAIQVDNVAAARQMLE</sequence>
<dbReference type="PANTHER" id="PTHR46211:SF14">
    <property type="entry name" value="GLYCEROPHOSPHODIESTER PHOSPHODIESTERASE"/>
    <property type="match status" value="1"/>
</dbReference>
<dbReference type="RefSeq" id="WP_073850582.1">
    <property type="nucleotide sequence ID" value="NZ_LVWA01000002.1"/>
</dbReference>
<dbReference type="GO" id="GO:0006629">
    <property type="term" value="P:lipid metabolic process"/>
    <property type="evidence" value="ECO:0007669"/>
    <property type="project" value="InterPro"/>
</dbReference>
<dbReference type="SUPFAM" id="SSF51695">
    <property type="entry name" value="PLC-like phosphodiesterases"/>
    <property type="match status" value="1"/>
</dbReference>
<protein>
    <submittedName>
        <fullName evidence="2">Glycerophosphodiester phosphodiesterase</fullName>
    </submittedName>
</protein>
<proteinExistence type="predicted"/>
<dbReference type="AlphaFoldDB" id="A0A1Q5PIU9"/>
<evidence type="ECO:0000313" key="3">
    <source>
        <dbReference type="Proteomes" id="UP000186551"/>
    </source>
</evidence>
<evidence type="ECO:0000313" key="2">
    <source>
        <dbReference type="EMBL" id="OKL42144.1"/>
    </source>
</evidence>
<dbReference type="Gene3D" id="3.20.20.190">
    <property type="entry name" value="Phosphatidylinositol (PI) phosphodiesterase"/>
    <property type="match status" value="1"/>
</dbReference>
<name>A0A1Q5PIU9_9BACT</name>
<dbReference type="EMBL" id="LVWA01000002">
    <property type="protein sequence ID" value="OKL42144.1"/>
    <property type="molecule type" value="Genomic_DNA"/>
</dbReference>
<dbReference type="STRING" id="1797110.A3841_09130"/>
<keyword evidence="3" id="KW-1185">Reference proteome</keyword>
<dbReference type="Pfam" id="PF03009">
    <property type="entry name" value="GDPD"/>
    <property type="match status" value="1"/>
</dbReference>
<dbReference type="OrthoDB" id="384721at2"/>
<dbReference type="Proteomes" id="UP000186551">
    <property type="component" value="Unassembled WGS sequence"/>
</dbReference>
<organism evidence="2 3">
    <name type="scientific">Pontibacter flavimaris</name>
    <dbReference type="NCBI Taxonomy" id="1797110"/>
    <lineage>
        <taxon>Bacteria</taxon>
        <taxon>Pseudomonadati</taxon>
        <taxon>Bacteroidota</taxon>
        <taxon>Cytophagia</taxon>
        <taxon>Cytophagales</taxon>
        <taxon>Hymenobacteraceae</taxon>
        <taxon>Pontibacter</taxon>
    </lineage>
</organism>
<evidence type="ECO:0000259" key="1">
    <source>
        <dbReference type="PROSITE" id="PS51704"/>
    </source>
</evidence>
<accession>A0A1Q5PIU9</accession>
<dbReference type="GO" id="GO:0008081">
    <property type="term" value="F:phosphoric diester hydrolase activity"/>
    <property type="evidence" value="ECO:0007669"/>
    <property type="project" value="InterPro"/>
</dbReference>
<dbReference type="PANTHER" id="PTHR46211">
    <property type="entry name" value="GLYCEROPHOSPHORYL DIESTER PHOSPHODIESTERASE"/>
    <property type="match status" value="1"/>
</dbReference>
<reference evidence="2 3" key="1">
    <citation type="submission" date="2016-03" db="EMBL/GenBank/DDBJ databases">
        <title>Genome sequence of Pontibacter sp. nov., of the family cytophagaceae, isolated from marine sediment of the Yellow Sea, China.</title>
        <authorList>
            <person name="Zhang G."/>
            <person name="Zhang R."/>
        </authorList>
    </citation>
    <scope>NUCLEOTIDE SEQUENCE [LARGE SCALE GENOMIC DNA]</scope>
    <source>
        <strain evidence="2 3">S10-8</strain>
    </source>
</reference>
<gene>
    <name evidence="2" type="ORF">A3841_09130</name>
</gene>
<feature type="domain" description="GP-PDE" evidence="1">
    <location>
        <begin position="36"/>
        <end position="286"/>
    </location>
</feature>
<dbReference type="InterPro" id="IPR030395">
    <property type="entry name" value="GP_PDE_dom"/>
</dbReference>